<sequence length="240" mass="26479">MTSSRTSDRTSSDDQQPSAADGETGYVDDAVYEQLSRLGKALSNPGRIRILDLLEQGEHTVEEIADAARIPMKNTSAQLQQLRAAQLVSTRRDGVRIYYRLASPAVSTFVDQFETFAEQTLADLQVELGRMRELPGGMERLSVEEFRTRIASGDTIVVDVRPAEEYARGHLPGAISMPLEDLRSHIDELPEDADVVAYCEGPYCFASARAVRRLLAAGRDAHRIDGGLARWVRSGGELSR</sequence>
<dbReference type="Pfam" id="PF01022">
    <property type="entry name" value="HTH_5"/>
    <property type="match status" value="1"/>
</dbReference>
<dbReference type="NCBIfam" id="NF033788">
    <property type="entry name" value="HTH_metalloreg"/>
    <property type="match status" value="1"/>
</dbReference>
<evidence type="ECO:0000313" key="5">
    <source>
        <dbReference type="Proteomes" id="UP000199103"/>
    </source>
</evidence>
<dbReference type="PROSITE" id="PS50987">
    <property type="entry name" value="HTH_ARSR_2"/>
    <property type="match status" value="1"/>
</dbReference>
<dbReference type="SUPFAM" id="SSF46785">
    <property type="entry name" value="Winged helix' DNA-binding domain"/>
    <property type="match status" value="1"/>
</dbReference>
<dbReference type="STRING" id="630515.SAMN04489812_5677"/>
<feature type="domain" description="Rhodanese" evidence="2">
    <location>
        <begin position="151"/>
        <end position="240"/>
    </location>
</feature>
<keyword evidence="5" id="KW-1185">Reference proteome</keyword>
<dbReference type="Proteomes" id="UP000199103">
    <property type="component" value="Chromosome I"/>
</dbReference>
<dbReference type="RefSeq" id="WP_091530203.1">
    <property type="nucleotide sequence ID" value="NZ_LT629772.1"/>
</dbReference>
<dbReference type="SMART" id="SM00418">
    <property type="entry name" value="HTH_ARSR"/>
    <property type="match status" value="1"/>
</dbReference>
<dbReference type="InterPro" id="IPR011991">
    <property type="entry name" value="ArsR-like_HTH"/>
</dbReference>
<dbReference type="InterPro" id="IPR036390">
    <property type="entry name" value="WH_DNA-bd_sf"/>
</dbReference>
<dbReference type="InterPro" id="IPR050229">
    <property type="entry name" value="GlpE_sulfurtransferase"/>
</dbReference>
<dbReference type="AlphaFoldDB" id="A0A1H2A5E0"/>
<organism evidence="4 5">
    <name type="scientific">Microlunatus soli</name>
    <dbReference type="NCBI Taxonomy" id="630515"/>
    <lineage>
        <taxon>Bacteria</taxon>
        <taxon>Bacillati</taxon>
        <taxon>Actinomycetota</taxon>
        <taxon>Actinomycetes</taxon>
        <taxon>Propionibacteriales</taxon>
        <taxon>Propionibacteriaceae</taxon>
        <taxon>Microlunatus</taxon>
    </lineage>
</organism>
<dbReference type="Gene3D" id="3.40.250.10">
    <property type="entry name" value="Rhodanese-like domain"/>
    <property type="match status" value="1"/>
</dbReference>
<evidence type="ECO:0000259" key="2">
    <source>
        <dbReference type="PROSITE" id="PS50206"/>
    </source>
</evidence>
<dbReference type="GO" id="GO:0003700">
    <property type="term" value="F:DNA-binding transcription factor activity"/>
    <property type="evidence" value="ECO:0007669"/>
    <property type="project" value="InterPro"/>
</dbReference>
<proteinExistence type="predicted"/>
<dbReference type="InterPro" id="IPR036388">
    <property type="entry name" value="WH-like_DNA-bd_sf"/>
</dbReference>
<dbReference type="InterPro" id="IPR001845">
    <property type="entry name" value="HTH_ArsR_DNA-bd_dom"/>
</dbReference>
<evidence type="ECO:0000313" key="4">
    <source>
        <dbReference type="EMBL" id="SDT41134.1"/>
    </source>
</evidence>
<dbReference type="Pfam" id="PF00581">
    <property type="entry name" value="Rhodanese"/>
    <property type="match status" value="1"/>
</dbReference>
<dbReference type="OrthoDB" id="3196337at2"/>
<feature type="region of interest" description="Disordered" evidence="1">
    <location>
        <begin position="1"/>
        <end position="26"/>
    </location>
</feature>
<dbReference type="PRINTS" id="PR00778">
    <property type="entry name" value="HTHARSR"/>
</dbReference>
<dbReference type="InterPro" id="IPR001763">
    <property type="entry name" value="Rhodanese-like_dom"/>
</dbReference>
<dbReference type="CDD" id="cd00158">
    <property type="entry name" value="RHOD"/>
    <property type="match status" value="1"/>
</dbReference>
<feature type="compositionally biased region" description="Basic and acidic residues" evidence="1">
    <location>
        <begin position="1"/>
        <end position="12"/>
    </location>
</feature>
<reference evidence="4 5" key="1">
    <citation type="submission" date="2016-10" db="EMBL/GenBank/DDBJ databases">
        <authorList>
            <person name="de Groot N.N."/>
        </authorList>
    </citation>
    <scope>NUCLEOTIDE SEQUENCE [LARGE SCALE GENOMIC DNA]</scope>
    <source>
        <strain evidence="4 5">DSM 21800</strain>
    </source>
</reference>
<dbReference type="PANTHER" id="PTHR43031">
    <property type="entry name" value="FAD-DEPENDENT OXIDOREDUCTASE"/>
    <property type="match status" value="1"/>
</dbReference>
<keyword evidence="4" id="KW-0808">Transferase</keyword>
<dbReference type="SUPFAM" id="SSF52821">
    <property type="entry name" value="Rhodanese/Cell cycle control phosphatase"/>
    <property type="match status" value="1"/>
</dbReference>
<protein>
    <submittedName>
        <fullName evidence="4">Rhodanese-related sulfurtransferase</fullName>
    </submittedName>
</protein>
<name>A0A1H2A5E0_9ACTN</name>
<evidence type="ECO:0000259" key="3">
    <source>
        <dbReference type="PROSITE" id="PS50987"/>
    </source>
</evidence>
<dbReference type="PANTHER" id="PTHR43031:SF1">
    <property type="entry name" value="PYRIDINE NUCLEOTIDE-DISULPHIDE OXIDOREDUCTASE"/>
    <property type="match status" value="1"/>
</dbReference>
<dbReference type="EMBL" id="LT629772">
    <property type="protein sequence ID" value="SDT41134.1"/>
    <property type="molecule type" value="Genomic_DNA"/>
</dbReference>
<dbReference type="SMART" id="SM00450">
    <property type="entry name" value="RHOD"/>
    <property type="match status" value="1"/>
</dbReference>
<feature type="domain" description="HTH arsR-type" evidence="3">
    <location>
        <begin position="27"/>
        <end position="121"/>
    </location>
</feature>
<accession>A0A1H2A5E0</accession>
<dbReference type="PROSITE" id="PS50206">
    <property type="entry name" value="RHODANESE_3"/>
    <property type="match status" value="1"/>
</dbReference>
<dbReference type="CDD" id="cd00090">
    <property type="entry name" value="HTH_ARSR"/>
    <property type="match status" value="1"/>
</dbReference>
<dbReference type="Gene3D" id="1.10.10.10">
    <property type="entry name" value="Winged helix-like DNA-binding domain superfamily/Winged helix DNA-binding domain"/>
    <property type="match status" value="1"/>
</dbReference>
<gene>
    <name evidence="4" type="ORF">SAMN04489812_5677</name>
</gene>
<dbReference type="InterPro" id="IPR036873">
    <property type="entry name" value="Rhodanese-like_dom_sf"/>
</dbReference>
<evidence type="ECO:0000256" key="1">
    <source>
        <dbReference type="SAM" id="MobiDB-lite"/>
    </source>
</evidence>
<dbReference type="GO" id="GO:0016740">
    <property type="term" value="F:transferase activity"/>
    <property type="evidence" value="ECO:0007669"/>
    <property type="project" value="UniProtKB-KW"/>
</dbReference>